<dbReference type="SMART" id="SM00233">
    <property type="entry name" value="PH"/>
    <property type="match status" value="1"/>
</dbReference>
<dbReference type="Pfam" id="PF00169">
    <property type="entry name" value="PH"/>
    <property type="match status" value="1"/>
</dbReference>
<evidence type="ECO:0000256" key="1">
    <source>
        <dbReference type="SAM" id="MobiDB-lite"/>
    </source>
</evidence>
<dbReference type="Gene3D" id="2.30.29.30">
    <property type="entry name" value="Pleckstrin-homology domain (PH domain)/Phosphotyrosine-binding domain (PTB)"/>
    <property type="match status" value="2"/>
</dbReference>
<dbReference type="Proteomes" id="UP000039324">
    <property type="component" value="Unassembled WGS sequence"/>
</dbReference>
<dbReference type="GO" id="GO:0005802">
    <property type="term" value="C:trans-Golgi network"/>
    <property type="evidence" value="ECO:0007669"/>
    <property type="project" value="TreeGrafter"/>
</dbReference>
<dbReference type="AlphaFoldDB" id="A0A0G4J2P7"/>
<proteinExistence type="predicted"/>
<dbReference type="InterPro" id="IPR045188">
    <property type="entry name" value="Boi1/Boi2-like"/>
</dbReference>
<sequence length="188" mass="20387">MSDDDDDNARRSVAPGPPAGSPPGIARSGFLEKRSGTRGDKYQKRFFVLHGRYLSYFKDASDSLPAGCIDLGEAAIEVPDGNDRRPYEIRLGTKAKTYHLVANGRDSAAQWGHAINCLGSIPLLGAYLLPNTTAAVDRPFAFAVMTRARQYLLVATSAVDRDAWCQGILKCIADAERRRSSTAPGTQK</sequence>
<dbReference type="GO" id="GO:0005829">
    <property type="term" value="C:cytosol"/>
    <property type="evidence" value="ECO:0007669"/>
    <property type="project" value="GOC"/>
</dbReference>
<dbReference type="OrthoDB" id="185175at2759"/>
<dbReference type="GO" id="GO:0055037">
    <property type="term" value="C:recycling endosome"/>
    <property type="evidence" value="ECO:0007669"/>
    <property type="project" value="TreeGrafter"/>
</dbReference>
<dbReference type="GO" id="GO:0001881">
    <property type="term" value="P:receptor recycling"/>
    <property type="evidence" value="ECO:0007669"/>
    <property type="project" value="TreeGrafter"/>
</dbReference>
<dbReference type="PROSITE" id="PS50003">
    <property type="entry name" value="PH_DOMAIN"/>
    <property type="match status" value="1"/>
</dbReference>
<protein>
    <recommendedName>
        <fullName evidence="2">PH domain-containing protein</fullName>
    </recommendedName>
</protein>
<dbReference type="PANTHER" id="PTHR22902:SF53">
    <property type="entry name" value="INOSITOL PHOSPHATASE INTERACTING PROTEIN, ISOFORM A"/>
    <property type="match status" value="1"/>
</dbReference>
<dbReference type="InterPro" id="IPR011993">
    <property type="entry name" value="PH-like_dom_sf"/>
</dbReference>
<feature type="domain" description="PH" evidence="2">
    <location>
        <begin position="24"/>
        <end position="173"/>
    </location>
</feature>
<dbReference type="InterPro" id="IPR001849">
    <property type="entry name" value="PH_domain"/>
</dbReference>
<organism evidence="3 4">
    <name type="scientific">Plasmodiophora brassicae</name>
    <name type="common">Clubroot disease agent</name>
    <dbReference type="NCBI Taxonomy" id="37360"/>
    <lineage>
        <taxon>Eukaryota</taxon>
        <taxon>Sar</taxon>
        <taxon>Rhizaria</taxon>
        <taxon>Endomyxa</taxon>
        <taxon>Phytomyxea</taxon>
        <taxon>Plasmodiophorida</taxon>
        <taxon>Plasmodiophoridae</taxon>
        <taxon>Plasmodiophora</taxon>
    </lineage>
</organism>
<reference evidence="3 4" key="1">
    <citation type="submission" date="2015-02" db="EMBL/GenBank/DDBJ databases">
        <authorList>
            <person name="Chooi Y.-H."/>
        </authorList>
    </citation>
    <scope>NUCLEOTIDE SEQUENCE [LARGE SCALE GENOMIC DNA]</scope>
    <source>
        <strain evidence="3">E3</strain>
    </source>
</reference>
<evidence type="ECO:0000313" key="4">
    <source>
        <dbReference type="Proteomes" id="UP000039324"/>
    </source>
</evidence>
<feature type="region of interest" description="Disordered" evidence="1">
    <location>
        <begin position="1"/>
        <end position="33"/>
    </location>
</feature>
<dbReference type="GO" id="GO:0042147">
    <property type="term" value="P:retrograde transport, endosome to Golgi"/>
    <property type="evidence" value="ECO:0007669"/>
    <property type="project" value="TreeGrafter"/>
</dbReference>
<dbReference type="GO" id="GO:0007032">
    <property type="term" value="P:endosome organization"/>
    <property type="evidence" value="ECO:0007669"/>
    <property type="project" value="TreeGrafter"/>
</dbReference>
<keyword evidence="4" id="KW-1185">Reference proteome</keyword>
<gene>
    <name evidence="3" type="ORF">PBRA_008729</name>
</gene>
<evidence type="ECO:0000313" key="3">
    <source>
        <dbReference type="EMBL" id="CEP01787.1"/>
    </source>
</evidence>
<dbReference type="SUPFAM" id="SSF50729">
    <property type="entry name" value="PH domain-like"/>
    <property type="match status" value="2"/>
</dbReference>
<dbReference type="EMBL" id="CDSF01000118">
    <property type="protein sequence ID" value="CEP01787.1"/>
    <property type="molecule type" value="Genomic_DNA"/>
</dbReference>
<dbReference type="GO" id="GO:0005769">
    <property type="term" value="C:early endosome"/>
    <property type="evidence" value="ECO:0007669"/>
    <property type="project" value="TreeGrafter"/>
</dbReference>
<accession>A0A0G4J2P7</accession>
<evidence type="ECO:0000259" key="2">
    <source>
        <dbReference type="PROSITE" id="PS50003"/>
    </source>
</evidence>
<dbReference type="PANTHER" id="PTHR22902">
    <property type="entry name" value="SESQUIPEDALIAN"/>
    <property type="match status" value="1"/>
</dbReference>
<name>A0A0G4J2P7_PLABS</name>